<dbReference type="AlphaFoldDB" id="A0AAW8HYC7"/>
<dbReference type="SUPFAM" id="SSF51338">
    <property type="entry name" value="Composite domain of metallo-dependent hydrolases"/>
    <property type="match status" value="1"/>
</dbReference>
<dbReference type="Pfam" id="PF07969">
    <property type="entry name" value="Amidohydro_3"/>
    <property type="match status" value="1"/>
</dbReference>
<evidence type="ECO:0000313" key="3">
    <source>
        <dbReference type="Proteomes" id="UP001236270"/>
    </source>
</evidence>
<dbReference type="PANTHER" id="PTHR32027">
    <property type="entry name" value="CYTOSINE DEAMINASE"/>
    <property type="match status" value="1"/>
</dbReference>
<dbReference type="Gene3D" id="2.30.40.10">
    <property type="entry name" value="Urease, subunit C, domain 1"/>
    <property type="match status" value="1"/>
</dbReference>
<dbReference type="InterPro" id="IPR032466">
    <property type="entry name" value="Metal_Hydrolase"/>
</dbReference>
<dbReference type="Proteomes" id="UP001236270">
    <property type="component" value="Unassembled WGS sequence"/>
</dbReference>
<dbReference type="InterPro" id="IPR011059">
    <property type="entry name" value="Metal-dep_hydrolase_composite"/>
</dbReference>
<gene>
    <name evidence="2" type="ORF">RBJ30_24415</name>
</gene>
<dbReference type="RefSeq" id="WP_225823568.1">
    <property type="nucleotide sequence ID" value="NZ_CBCSIS010000029.1"/>
</dbReference>
<sequence>MNVMNNNQPISLLHNARLPAWTLPSSWPQHAGGPVNADIHIADGRIQTVHPARVRQADGWDLNGALVLPGLIEPHAHLDKTFTFSRSRPSRPGLLAAIETLQQDRRYWTAQDLHQRAARAVSWAAANGVNHLRTHIDWYDAAVPPAWQALANMSHPGCTFERVALVPLGLFASPKSAEDIARRVAQSGSCCLLGAFVHSSNWDEAAMTNLLSCAARWRLDLDLHIDEELTPGAIGLRWLANYLSTHAFPGHICCSHGCALSASPYSLAQDILSVLAAHRVTLIALPMTNLLLQDAVAGRTPRARGITLIKEAQSAGIPVLLGCDNVQDAFCPMGSYDPLDTLTCALFTAQLDSPFDRQSRLICDRHALSGSSRAGSPLSAGEEANLVIFPGSDSHTWPLRSATRQVIRAGKFISQRIWSEEVRSDA</sequence>
<dbReference type="GO" id="GO:0006209">
    <property type="term" value="P:cytosine catabolic process"/>
    <property type="evidence" value="ECO:0007669"/>
    <property type="project" value="TreeGrafter"/>
</dbReference>
<dbReference type="PANTHER" id="PTHR32027:SF0">
    <property type="entry name" value="CYTOSINE DEAMINASE"/>
    <property type="match status" value="1"/>
</dbReference>
<organism evidence="2 3">
    <name type="scientific">Pluralibacter gergoviae</name>
    <name type="common">Enterobacter gergoviae</name>
    <dbReference type="NCBI Taxonomy" id="61647"/>
    <lineage>
        <taxon>Bacteria</taxon>
        <taxon>Pseudomonadati</taxon>
        <taxon>Pseudomonadota</taxon>
        <taxon>Gammaproteobacteria</taxon>
        <taxon>Enterobacterales</taxon>
        <taxon>Enterobacteriaceae</taxon>
        <taxon>Pluralibacter</taxon>
    </lineage>
</organism>
<evidence type="ECO:0000259" key="1">
    <source>
        <dbReference type="Pfam" id="PF07969"/>
    </source>
</evidence>
<feature type="domain" description="Amidohydrolase 3" evidence="1">
    <location>
        <begin position="202"/>
        <end position="390"/>
    </location>
</feature>
<dbReference type="InterPro" id="IPR052349">
    <property type="entry name" value="Metallo-hydrolase_Enzymes"/>
</dbReference>
<name>A0AAW8HYC7_PLUGE</name>
<dbReference type="GeneID" id="61385264"/>
<accession>A0AAW8HYC7</accession>
<dbReference type="InterPro" id="IPR013108">
    <property type="entry name" value="Amidohydro_3"/>
</dbReference>
<reference evidence="2" key="1">
    <citation type="submission" date="2023-08" db="EMBL/GenBank/DDBJ databases">
        <title>WGS of pathogenic bacterial species, Los Angeles County Public Health Laboratories.</title>
        <authorList>
            <person name="Garrigues J.M."/>
            <person name="Green N.M."/>
        </authorList>
    </citation>
    <scope>NUCLEOTIDE SEQUENCE</scope>
    <source>
        <strain evidence="2">LACPHL-BACT-2023-00068</strain>
    </source>
</reference>
<dbReference type="EMBL" id="JAVDNV010000025">
    <property type="protein sequence ID" value="MDQ2312209.1"/>
    <property type="molecule type" value="Genomic_DNA"/>
</dbReference>
<proteinExistence type="predicted"/>
<protein>
    <submittedName>
        <fullName evidence="2">Amidohydrolase family protein</fullName>
    </submittedName>
</protein>
<evidence type="ECO:0000313" key="2">
    <source>
        <dbReference type="EMBL" id="MDQ2312209.1"/>
    </source>
</evidence>
<dbReference type="GO" id="GO:0004131">
    <property type="term" value="F:cytosine deaminase activity"/>
    <property type="evidence" value="ECO:0007669"/>
    <property type="project" value="TreeGrafter"/>
</dbReference>
<dbReference type="SUPFAM" id="SSF51556">
    <property type="entry name" value="Metallo-dependent hydrolases"/>
    <property type="match status" value="1"/>
</dbReference>
<dbReference type="Gene3D" id="3.20.20.140">
    <property type="entry name" value="Metal-dependent hydrolases"/>
    <property type="match status" value="1"/>
</dbReference>
<dbReference type="GO" id="GO:0035888">
    <property type="term" value="F:isoguanine deaminase activity"/>
    <property type="evidence" value="ECO:0007669"/>
    <property type="project" value="TreeGrafter"/>
</dbReference>
<comment type="caution">
    <text evidence="2">The sequence shown here is derived from an EMBL/GenBank/DDBJ whole genome shotgun (WGS) entry which is preliminary data.</text>
</comment>